<evidence type="ECO:0000256" key="2">
    <source>
        <dbReference type="ARBA" id="ARBA00023125"/>
    </source>
</evidence>
<dbReference type="InterPro" id="IPR000595">
    <property type="entry name" value="cNMP-bd_dom"/>
</dbReference>
<dbReference type="PROSITE" id="PS50042">
    <property type="entry name" value="CNMP_BINDING_3"/>
    <property type="match status" value="1"/>
</dbReference>
<dbReference type="InterPro" id="IPR018490">
    <property type="entry name" value="cNMP-bd_dom_sf"/>
</dbReference>
<dbReference type="InterPro" id="IPR014710">
    <property type="entry name" value="RmlC-like_jellyroll"/>
</dbReference>
<feature type="domain" description="Cyclic nucleotide-binding" evidence="4">
    <location>
        <begin position="16"/>
        <end position="88"/>
    </location>
</feature>
<evidence type="ECO:0000259" key="5">
    <source>
        <dbReference type="PROSITE" id="PS51063"/>
    </source>
</evidence>
<evidence type="ECO:0000256" key="1">
    <source>
        <dbReference type="ARBA" id="ARBA00023015"/>
    </source>
</evidence>
<evidence type="ECO:0000313" key="6">
    <source>
        <dbReference type="EMBL" id="RZT89787.1"/>
    </source>
</evidence>
<dbReference type="Pfam" id="PF00027">
    <property type="entry name" value="cNMP_binding"/>
    <property type="match status" value="1"/>
</dbReference>
<dbReference type="Gene3D" id="1.10.10.10">
    <property type="entry name" value="Winged helix-like DNA-binding domain superfamily/Winged helix DNA-binding domain"/>
    <property type="match status" value="1"/>
</dbReference>
<dbReference type="InterPro" id="IPR050397">
    <property type="entry name" value="Env_Response_Regulators"/>
</dbReference>
<accession>A0ABY0IRT9</accession>
<dbReference type="PANTHER" id="PTHR24567">
    <property type="entry name" value="CRP FAMILY TRANSCRIPTIONAL REGULATORY PROTEIN"/>
    <property type="match status" value="1"/>
</dbReference>
<proteinExistence type="predicted"/>
<dbReference type="InterPro" id="IPR036390">
    <property type="entry name" value="WH_DNA-bd_sf"/>
</dbReference>
<protein>
    <submittedName>
        <fullName evidence="6">CRP-like cAMP-binding protein</fullName>
    </submittedName>
</protein>
<dbReference type="PANTHER" id="PTHR24567:SF26">
    <property type="entry name" value="REGULATORY PROTEIN YEIL"/>
    <property type="match status" value="1"/>
</dbReference>
<evidence type="ECO:0000313" key="7">
    <source>
        <dbReference type="Proteomes" id="UP000292136"/>
    </source>
</evidence>
<dbReference type="SUPFAM" id="SSF51206">
    <property type="entry name" value="cAMP-binding domain-like"/>
    <property type="match status" value="1"/>
</dbReference>
<dbReference type="Gene3D" id="2.60.120.10">
    <property type="entry name" value="Jelly Rolls"/>
    <property type="match status" value="1"/>
</dbReference>
<comment type="caution">
    <text evidence="6">The sequence shown here is derived from an EMBL/GenBank/DDBJ whole genome shotgun (WGS) entry which is preliminary data.</text>
</comment>
<dbReference type="RefSeq" id="WP_130458449.1">
    <property type="nucleotide sequence ID" value="NZ_SHKM01000001.1"/>
</dbReference>
<dbReference type="Proteomes" id="UP000292136">
    <property type="component" value="Unassembled WGS sequence"/>
</dbReference>
<reference evidence="6 7" key="1">
    <citation type="submission" date="2019-02" db="EMBL/GenBank/DDBJ databases">
        <title>Genomic Encyclopedia of Type Strains, Phase IV (KMG-IV): sequencing the most valuable type-strain genomes for metagenomic binning, comparative biology and taxonomic classification.</title>
        <authorList>
            <person name="Goeker M."/>
        </authorList>
    </citation>
    <scope>NUCLEOTIDE SEQUENCE [LARGE SCALE GENOMIC DNA]</scope>
    <source>
        <strain evidence="6 7">DSM 21223</strain>
    </source>
</reference>
<dbReference type="InterPro" id="IPR012318">
    <property type="entry name" value="HTH_CRP"/>
</dbReference>
<organism evidence="6 7">
    <name type="scientific">Azospira oryzae</name>
    <dbReference type="NCBI Taxonomy" id="146939"/>
    <lineage>
        <taxon>Bacteria</taxon>
        <taxon>Pseudomonadati</taxon>
        <taxon>Pseudomonadota</taxon>
        <taxon>Betaproteobacteria</taxon>
        <taxon>Rhodocyclales</taxon>
        <taxon>Rhodocyclaceae</taxon>
        <taxon>Azospira</taxon>
    </lineage>
</organism>
<evidence type="ECO:0000259" key="4">
    <source>
        <dbReference type="PROSITE" id="PS50042"/>
    </source>
</evidence>
<keyword evidence="2" id="KW-0238">DNA-binding</keyword>
<name>A0ABY0IRT9_9RHOO</name>
<dbReference type="SUPFAM" id="SSF46785">
    <property type="entry name" value="Winged helix' DNA-binding domain"/>
    <property type="match status" value="1"/>
</dbReference>
<sequence>MSFTPHEIALLKSSRLFAGLEESERFNDILNRPENRLQVPEDCCFLERGTRSPGLYILVHGSVEIFFCNAEGEEKVLHFIKSGETLAEETVSDQKAINYWARSLTSTVMLRIPPAEVLAWMDESWPFAQRFLELVSERICLLYADVVTFYSKTAVQRLACYLICGFETSRLTLKDSLSLAIPVPKKNLASRLSISQTHLSRALRDLTERGLITQEGNRLQVKDVEQLAGYVCPHGCDL</sequence>
<dbReference type="EMBL" id="SHKM01000001">
    <property type="protein sequence ID" value="RZT89787.1"/>
    <property type="molecule type" value="Genomic_DNA"/>
</dbReference>
<evidence type="ECO:0000256" key="3">
    <source>
        <dbReference type="ARBA" id="ARBA00023163"/>
    </source>
</evidence>
<keyword evidence="1" id="KW-0805">Transcription regulation</keyword>
<dbReference type="CDD" id="cd00038">
    <property type="entry name" value="CAP_ED"/>
    <property type="match status" value="1"/>
</dbReference>
<keyword evidence="3" id="KW-0804">Transcription</keyword>
<feature type="domain" description="HTH crp-type" evidence="5">
    <location>
        <begin position="152"/>
        <end position="225"/>
    </location>
</feature>
<gene>
    <name evidence="6" type="ORF">EV678_0581</name>
</gene>
<dbReference type="InterPro" id="IPR036388">
    <property type="entry name" value="WH-like_DNA-bd_sf"/>
</dbReference>
<dbReference type="Pfam" id="PF13545">
    <property type="entry name" value="HTH_Crp_2"/>
    <property type="match status" value="1"/>
</dbReference>
<dbReference type="PROSITE" id="PS51063">
    <property type="entry name" value="HTH_CRP_2"/>
    <property type="match status" value="1"/>
</dbReference>
<keyword evidence="7" id="KW-1185">Reference proteome</keyword>